<keyword evidence="6" id="KW-0472">Membrane</keyword>
<dbReference type="PANTHER" id="PTHR13887:SF14">
    <property type="entry name" value="DISULFIDE BOND FORMATION PROTEIN D"/>
    <property type="match status" value="1"/>
</dbReference>
<comment type="similarity">
    <text evidence="1">Belongs to the thioredoxin family. DsbA subfamily.</text>
</comment>
<dbReference type="EMBL" id="JACHMD010000001">
    <property type="protein sequence ID" value="MBB4666570.1"/>
    <property type="molecule type" value="Genomic_DNA"/>
</dbReference>
<gene>
    <name evidence="8" type="ORF">BKA24_001279</name>
</gene>
<dbReference type="InterPro" id="IPR036249">
    <property type="entry name" value="Thioredoxin-like_sf"/>
</dbReference>
<protein>
    <submittedName>
        <fullName evidence="8">Protein-disulfide isomerase</fullName>
    </submittedName>
</protein>
<name>A0A7W7BPT4_9MICO</name>
<dbReference type="RefSeq" id="WP_343065974.1">
    <property type="nucleotide sequence ID" value="NZ_JACHMD010000001.1"/>
</dbReference>
<keyword evidence="2" id="KW-0732">Signal</keyword>
<proteinExistence type="inferred from homology"/>
<evidence type="ECO:0000256" key="5">
    <source>
        <dbReference type="ARBA" id="ARBA00023284"/>
    </source>
</evidence>
<keyword evidence="8" id="KW-0413">Isomerase</keyword>
<evidence type="ECO:0000256" key="4">
    <source>
        <dbReference type="ARBA" id="ARBA00023157"/>
    </source>
</evidence>
<dbReference type="GO" id="GO:0016491">
    <property type="term" value="F:oxidoreductase activity"/>
    <property type="evidence" value="ECO:0007669"/>
    <property type="project" value="UniProtKB-KW"/>
</dbReference>
<dbReference type="Gene3D" id="3.40.30.10">
    <property type="entry name" value="Glutaredoxin"/>
    <property type="match status" value="1"/>
</dbReference>
<dbReference type="Proteomes" id="UP000573729">
    <property type="component" value="Unassembled WGS sequence"/>
</dbReference>
<keyword evidence="9" id="KW-1185">Reference proteome</keyword>
<evidence type="ECO:0000313" key="8">
    <source>
        <dbReference type="EMBL" id="MBB4666570.1"/>
    </source>
</evidence>
<dbReference type="Pfam" id="PF13462">
    <property type="entry name" value="Thioredoxin_4"/>
    <property type="match status" value="1"/>
</dbReference>
<keyword evidence="3" id="KW-0560">Oxidoreductase</keyword>
<feature type="transmembrane region" description="Helical" evidence="6">
    <location>
        <begin position="21"/>
        <end position="42"/>
    </location>
</feature>
<keyword evidence="6" id="KW-1133">Transmembrane helix</keyword>
<dbReference type="PANTHER" id="PTHR13887">
    <property type="entry name" value="GLUTATHIONE S-TRANSFERASE KAPPA"/>
    <property type="match status" value="1"/>
</dbReference>
<sequence>MARAICADGRRTRIMKTPAKVTILVLAGLIAVVIGAILIAVMNRPAAPEPEPSGSALPGTRTNTHILDEAGPDAPTLVEFLDFECEACGGLYPVIEQVREQYRGDINYAIRYFPIPSHANSMNAALAVEAAAQQGKVEDMYHRMFETQAEWGERQSSEAPRFRTFAEELGLDMTAFDAAVADPETRARVELDYNEGIAWDVRGTPTFFLDGEVLELTQLSDLTDALDEAISD</sequence>
<evidence type="ECO:0000256" key="6">
    <source>
        <dbReference type="SAM" id="Phobius"/>
    </source>
</evidence>
<evidence type="ECO:0000313" key="9">
    <source>
        <dbReference type="Proteomes" id="UP000573729"/>
    </source>
</evidence>
<organism evidence="8 9">
    <name type="scientific">Microbacterium marinum</name>
    <dbReference type="NCBI Taxonomy" id="421115"/>
    <lineage>
        <taxon>Bacteria</taxon>
        <taxon>Bacillati</taxon>
        <taxon>Actinomycetota</taxon>
        <taxon>Actinomycetes</taxon>
        <taxon>Micrococcales</taxon>
        <taxon>Microbacteriaceae</taxon>
        <taxon>Microbacterium</taxon>
    </lineage>
</organism>
<evidence type="ECO:0000256" key="3">
    <source>
        <dbReference type="ARBA" id="ARBA00023002"/>
    </source>
</evidence>
<feature type="domain" description="Thioredoxin" evidence="7">
    <location>
        <begin position="45"/>
        <end position="231"/>
    </location>
</feature>
<dbReference type="InterPro" id="IPR013766">
    <property type="entry name" value="Thioredoxin_domain"/>
</dbReference>
<evidence type="ECO:0000256" key="2">
    <source>
        <dbReference type="ARBA" id="ARBA00022729"/>
    </source>
</evidence>
<dbReference type="SUPFAM" id="SSF52833">
    <property type="entry name" value="Thioredoxin-like"/>
    <property type="match status" value="1"/>
</dbReference>
<dbReference type="AlphaFoldDB" id="A0A7W7BPT4"/>
<comment type="caution">
    <text evidence="8">The sequence shown here is derived from an EMBL/GenBank/DDBJ whole genome shotgun (WGS) entry which is preliminary data.</text>
</comment>
<keyword evidence="6" id="KW-0812">Transmembrane</keyword>
<keyword evidence="5" id="KW-0676">Redox-active center</keyword>
<evidence type="ECO:0000259" key="7">
    <source>
        <dbReference type="PROSITE" id="PS51352"/>
    </source>
</evidence>
<dbReference type="PROSITE" id="PS51352">
    <property type="entry name" value="THIOREDOXIN_2"/>
    <property type="match status" value="1"/>
</dbReference>
<reference evidence="8 9" key="1">
    <citation type="submission" date="2020-08" db="EMBL/GenBank/DDBJ databases">
        <title>Sequencing the genomes of 1000 actinobacteria strains.</title>
        <authorList>
            <person name="Klenk H.-P."/>
        </authorList>
    </citation>
    <scope>NUCLEOTIDE SEQUENCE [LARGE SCALE GENOMIC DNA]</scope>
    <source>
        <strain evidence="8 9">DSM 24947</strain>
    </source>
</reference>
<dbReference type="InterPro" id="IPR012336">
    <property type="entry name" value="Thioredoxin-like_fold"/>
</dbReference>
<keyword evidence="4" id="KW-1015">Disulfide bond</keyword>
<accession>A0A7W7BPT4</accession>
<evidence type="ECO:0000256" key="1">
    <source>
        <dbReference type="ARBA" id="ARBA00005791"/>
    </source>
</evidence>
<dbReference type="GO" id="GO:0016853">
    <property type="term" value="F:isomerase activity"/>
    <property type="evidence" value="ECO:0007669"/>
    <property type="project" value="UniProtKB-KW"/>
</dbReference>